<name>A0AAE3H8I6_9BACT</name>
<sequence>MTTKLTLTVEKEIIKKSKSFSKKTGTSLSNIVENYLASIVEEKQNAQVSEKLSKVVGKVKLPDSFDEERELKEYLEKKHL</sequence>
<dbReference type="Pfam" id="PF19891">
    <property type="entry name" value="DUF6364"/>
    <property type="match status" value="1"/>
</dbReference>
<evidence type="ECO:0000313" key="2">
    <source>
        <dbReference type="Proteomes" id="UP001204144"/>
    </source>
</evidence>
<protein>
    <recommendedName>
        <fullName evidence="3">Antitoxin</fullName>
    </recommendedName>
</protein>
<dbReference type="EMBL" id="RJUF01000196">
    <property type="protein sequence ID" value="MCP9766214.1"/>
    <property type="molecule type" value="Genomic_DNA"/>
</dbReference>
<dbReference type="AlphaFoldDB" id="A0AAE3H8I6"/>
<accession>A0AAE3H8I6</accession>
<evidence type="ECO:0008006" key="3">
    <source>
        <dbReference type="Google" id="ProtNLM"/>
    </source>
</evidence>
<proteinExistence type="predicted"/>
<comment type="caution">
    <text evidence="1">The sequence shown here is derived from an EMBL/GenBank/DDBJ whole genome shotgun (WGS) entry which is preliminary data.</text>
</comment>
<gene>
    <name evidence="1" type="ORF">EGI31_25020</name>
</gene>
<keyword evidence="2" id="KW-1185">Reference proteome</keyword>
<dbReference type="RefSeq" id="WP_255039923.1">
    <property type="nucleotide sequence ID" value="NZ_RJUF01000196.1"/>
</dbReference>
<reference evidence="1 2" key="1">
    <citation type="submission" date="2018-11" db="EMBL/GenBank/DDBJ databases">
        <title>Novel bacteria species description.</title>
        <authorList>
            <person name="Han J.-H."/>
        </authorList>
    </citation>
    <scope>NUCLEOTIDE SEQUENCE [LARGE SCALE GENOMIC DNA]</scope>
    <source>
        <strain evidence="1 2">KCTC23259</strain>
    </source>
</reference>
<organism evidence="1 2">
    <name type="scientific">Lacihabitans soyangensis</name>
    <dbReference type="NCBI Taxonomy" id="869394"/>
    <lineage>
        <taxon>Bacteria</taxon>
        <taxon>Pseudomonadati</taxon>
        <taxon>Bacteroidota</taxon>
        <taxon>Cytophagia</taxon>
        <taxon>Cytophagales</taxon>
        <taxon>Leadbetterellaceae</taxon>
        <taxon>Lacihabitans</taxon>
    </lineage>
</organism>
<dbReference type="InterPro" id="IPR045944">
    <property type="entry name" value="DUF6364"/>
</dbReference>
<evidence type="ECO:0000313" key="1">
    <source>
        <dbReference type="EMBL" id="MCP9766214.1"/>
    </source>
</evidence>
<dbReference type="Proteomes" id="UP001204144">
    <property type="component" value="Unassembled WGS sequence"/>
</dbReference>